<dbReference type="Proteomes" id="UP000033636">
    <property type="component" value="Unassembled WGS sequence"/>
</dbReference>
<protein>
    <submittedName>
        <fullName evidence="1">Histone deacetylase</fullName>
    </submittedName>
</protein>
<reference evidence="1" key="1">
    <citation type="submission" date="2024-07" db="EMBL/GenBank/DDBJ databases">
        <title>Metagenome and Metagenome-Assembled Genomes of Archaea from a hot spring from the geothermal field of Los Azufres, Mexico.</title>
        <authorList>
            <person name="Marin-Paredes R."/>
            <person name="Martinez-Romero E."/>
            <person name="Servin-Garciduenas L.E."/>
        </authorList>
    </citation>
    <scope>NUCLEOTIDE SEQUENCE</scope>
</reference>
<evidence type="ECO:0000313" key="1">
    <source>
        <dbReference type="EMBL" id="MFB6490912.1"/>
    </source>
</evidence>
<accession>A0ACC6V1V4</accession>
<proteinExistence type="predicted"/>
<comment type="caution">
    <text evidence="1">The sequence shown here is derived from an EMBL/GenBank/DDBJ whole genome shotgun (WGS) entry which is preliminary data.</text>
</comment>
<evidence type="ECO:0000313" key="2">
    <source>
        <dbReference type="Proteomes" id="UP000033636"/>
    </source>
</evidence>
<organism evidence="1 2">
    <name type="scientific">Thermoproteus sp. AZ2</name>
    <dbReference type="NCBI Taxonomy" id="1609232"/>
    <lineage>
        <taxon>Archaea</taxon>
        <taxon>Thermoproteota</taxon>
        <taxon>Thermoprotei</taxon>
        <taxon>Thermoproteales</taxon>
        <taxon>Thermoproteaceae</taxon>
        <taxon>Thermoproteus</taxon>
    </lineage>
</organism>
<dbReference type="EMBL" id="JZWT02000016">
    <property type="protein sequence ID" value="MFB6490912.1"/>
    <property type="molecule type" value="Genomic_DNA"/>
</dbReference>
<sequence length="273" mass="29621">MILAPTGYEDPRTRLIPAQLIERIELTGNWEEYRAIHGGPLLSDAMRREAEVLRAVGLAEYALGLERAVLLTYPPKDIGHASGRGGLFNAAAYLAVKSSAVLVSLDSHFPYGTWDLHLRLGFPFVAIYSGPDGPHPSKLARRSSRAVGVPLPPGAGDPTAGKLLRLLRRLAGRPIVVELGFDLYYRDQAGHFFFTQKAYYELGSFFGGSKRAYVVLDCLSEASLDALAAFIAGVEGQAPPKSAELGESEAVSRETERALAKAFRALDKIISRP</sequence>
<gene>
    <name evidence="1" type="ORF">TU35_006680</name>
</gene>
<name>A0ACC6V1V4_9CREN</name>